<dbReference type="EC" id="3.1.4.46" evidence="2"/>
<dbReference type="Proteomes" id="UP000317839">
    <property type="component" value="Unassembled WGS sequence"/>
</dbReference>
<dbReference type="AlphaFoldDB" id="A0A545TE33"/>
<dbReference type="GO" id="GO:0008889">
    <property type="term" value="F:glycerophosphodiester phosphodiesterase activity"/>
    <property type="evidence" value="ECO:0007669"/>
    <property type="project" value="UniProtKB-EC"/>
</dbReference>
<evidence type="ECO:0000256" key="3">
    <source>
        <dbReference type="ARBA" id="ARBA00022729"/>
    </source>
</evidence>
<proteinExistence type="inferred from homology"/>
<dbReference type="PROSITE" id="PS51257">
    <property type="entry name" value="PROKAR_LIPOPROTEIN"/>
    <property type="match status" value="1"/>
</dbReference>
<evidence type="ECO:0000259" key="8">
    <source>
        <dbReference type="PROSITE" id="PS51704"/>
    </source>
</evidence>
<gene>
    <name evidence="9" type="ORF">FLL45_11225</name>
</gene>
<dbReference type="Gene3D" id="3.20.20.190">
    <property type="entry name" value="Phosphatidylinositol (PI) phosphodiesterase"/>
    <property type="match status" value="1"/>
</dbReference>
<dbReference type="SUPFAM" id="SSF51695">
    <property type="entry name" value="PLC-like phosphodiesterases"/>
    <property type="match status" value="1"/>
</dbReference>
<evidence type="ECO:0000256" key="7">
    <source>
        <dbReference type="SAM" id="SignalP"/>
    </source>
</evidence>
<evidence type="ECO:0000256" key="5">
    <source>
        <dbReference type="ARBA" id="ARBA00022801"/>
    </source>
</evidence>
<evidence type="ECO:0000313" key="9">
    <source>
        <dbReference type="EMBL" id="TQV75482.1"/>
    </source>
</evidence>
<dbReference type="InterPro" id="IPR030395">
    <property type="entry name" value="GP_PDE_dom"/>
</dbReference>
<feature type="domain" description="GP-PDE" evidence="8">
    <location>
        <begin position="79"/>
        <end position="425"/>
    </location>
</feature>
<evidence type="ECO:0000256" key="4">
    <source>
        <dbReference type="ARBA" id="ARBA00022798"/>
    </source>
</evidence>
<keyword evidence="10" id="KW-1185">Reference proteome</keyword>
<dbReference type="Pfam" id="PF03009">
    <property type="entry name" value="GDPD"/>
    <property type="match status" value="1"/>
</dbReference>
<name>A0A545TE33_9GAMM</name>
<dbReference type="RefSeq" id="WP_142942096.1">
    <property type="nucleotide sequence ID" value="NZ_VIKR01000002.1"/>
</dbReference>
<keyword evidence="3 7" id="KW-0732">Signal</keyword>
<dbReference type="PANTHER" id="PTHR43620">
    <property type="entry name" value="GLYCEROPHOSPHORYL DIESTER PHOSPHODIESTERASE"/>
    <property type="match status" value="1"/>
</dbReference>
<dbReference type="PANTHER" id="PTHR43620:SF7">
    <property type="entry name" value="GLYCEROPHOSPHODIESTER PHOSPHODIESTERASE GDPD5-RELATED"/>
    <property type="match status" value="1"/>
</dbReference>
<comment type="similarity">
    <text evidence="1">Belongs to the glycerophosphoryl diester phosphodiesterase family.</text>
</comment>
<keyword evidence="5" id="KW-0378">Hydrolase</keyword>
<dbReference type="OrthoDB" id="9795622at2"/>
<dbReference type="InterPro" id="IPR017946">
    <property type="entry name" value="PLC-like_Pdiesterase_TIM-brl"/>
</dbReference>
<comment type="catalytic activity">
    <reaction evidence="6">
        <text>a sn-glycero-3-phosphodiester + H2O = an alcohol + sn-glycerol 3-phosphate + H(+)</text>
        <dbReference type="Rhea" id="RHEA:12969"/>
        <dbReference type="ChEBI" id="CHEBI:15377"/>
        <dbReference type="ChEBI" id="CHEBI:15378"/>
        <dbReference type="ChEBI" id="CHEBI:30879"/>
        <dbReference type="ChEBI" id="CHEBI:57597"/>
        <dbReference type="ChEBI" id="CHEBI:83408"/>
        <dbReference type="EC" id="3.1.4.46"/>
    </reaction>
</comment>
<comment type="caution">
    <text evidence="9">The sequence shown here is derived from an EMBL/GenBank/DDBJ whole genome shotgun (WGS) entry which is preliminary data.</text>
</comment>
<feature type="signal peptide" evidence="7">
    <location>
        <begin position="1"/>
        <end position="26"/>
    </location>
</feature>
<organism evidence="9 10">
    <name type="scientific">Aliikangiella marina</name>
    <dbReference type="NCBI Taxonomy" id="1712262"/>
    <lineage>
        <taxon>Bacteria</taxon>
        <taxon>Pseudomonadati</taxon>
        <taxon>Pseudomonadota</taxon>
        <taxon>Gammaproteobacteria</taxon>
        <taxon>Oceanospirillales</taxon>
        <taxon>Pleioneaceae</taxon>
        <taxon>Aliikangiella</taxon>
    </lineage>
</organism>
<evidence type="ECO:0000256" key="2">
    <source>
        <dbReference type="ARBA" id="ARBA00012247"/>
    </source>
</evidence>
<dbReference type="CDD" id="cd08560">
    <property type="entry name" value="GDPD_EcGlpQ_like_1"/>
    <property type="match status" value="1"/>
</dbReference>
<feature type="chain" id="PRO_5022172901" description="glycerophosphodiester phosphodiesterase" evidence="7">
    <location>
        <begin position="27"/>
        <end position="431"/>
    </location>
</feature>
<dbReference type="GO" id="GO:0006071">
    <property type="term" value="P:glycerol metabolic process"/>
    <property type="evidence" value="ECO:0007669"/>
    <property type="project" value="UniProtKB-KW"/>
</dbReference>
<dbReference type="PROSITE" id="PS51704">
    <property type="entry name" value="GP_PDE"/>
    <property type="match status" value="1"/>
</dbReference>
<dbReference type="GO" id="GO:0006629">
    <property type="term" value="P:lipid metabolic process"/>
    <property type="evidence" value="ECO:0007669"/>
    <property type="project" value="InterPro"/>
</dbReference>
<keyword evidence="4" id="KW-0319">Glycerol metabolism</keyword>
<protein>
    <recommendedName>
        <fullName evidence="2">glycerophosphodiester phosphodiesterase</fullName>
        <ecNumber evidence="2">3.1.4.46</ecNumber>
    </recommendedName>
</protein>
<dbReference type="EMBL" id="VIKR01000002">
    <property type="protein sequence ID" value="TQV75482.1"/>
    <property type="molecule type" value="Genomic_DNA"/>
</dbReference>
<reference evidence="9 10" key="1">
    <citation type="submission" date="2019-06" db="EMBL/GenBank/DDBJ databases">
        <title>Draft genome of Aliikangiella marina GYP-15.</title>
        <authorList>
            <person name="Wang G."/>
        </authorList>
    </citation>
    <scope>NUCLEOTIDE SEQUENCE [LARGE SCALE GENOMIC DNA]</scope>
    <source>
        <strain evidence="9 10">GYP-15</strain>
    </source>
</reference>
<evidence type="ECO:0000256" key="1">
    <source>
        <dbReference type="ARBA" id="ARBA00007277"/>
    </source>
</evidence>
<evidence type="ECO:0000256" key="6">
    <source>
        <dbReference type="ARBA" id="ARBA00047512"/>
    </source>
</evidence>
<sequence length="431" mass="47986">MNLNIKLIQISAVLIFLSCFAYSSQAGNKKHDNDSIELKYPKASQLGARPYYLVEDMDVGPLKDQLLSCSKKKRFKKTNFSIGHRGAPMQFPEHTQESYEAAARMGAGILECDVTFTKDKALVCRHSQCDLHTTTNILQTPLAAKCSVPFSPAMYDTDGNILQAASAKCCTSDITLEEFKTLKGKMDAANPRATTLEDYINATADWRTDLYSQNGTLLTHKESIELFKSLGVKMTPELKSPSVEMPYQGTYTQEDYAQQMIDEYKEAGVPARKVYPQSFNLDDVKYWIKNEPRFGKKAVYLDGRYSIATFDFREPASWSPTMQELVADGVQIIAPPMWMLVDLNSENKIVPSIYATEAKAAGLEIITWTIERSGPLASGGGWYYQSIANAIDNDGDMLTLLDVLAQDVGVKGIFSDWPATVSYYANCKGIK</sequence>
<evidence type="ECO:0000313" key="10">
    <source>
        <dbReference type="Proteomes" id="UP000317839"/>
    </source>
</evidence>
<accession>A0A545TE33</accession>